<accession>A0AA88AHM8</accession>
<comment type="caution">
    <text evidence="1">The sequence shown here is derived from an EMBL/GenBank/DDBJ whole genome shotgun (WGS) entry which is preliminary data.</text>
</comment>
<evidence type="ECO:0000313" key="2">
    <source>
        <dbReference type="Proteomes" id="UP001187192"/>
    </source>
</evidence>
<name>A0AA88AHM8_FICCA</name>
<dbReference type="EMBL" id="BTGU01000022">
    <property type="protein sequence ID" value="GMN46183.1"/>
    <property type="molecule type" value="Genomic_DNA"/>
</dbReference>
<dbReference type="AlphaFoldDB" id="A0AA88AHM8"/>
<keyword evidence="2" id="KW-1185">Reference proteome</keyword>
<reference evidence="1" key="1">
    <citation type="submission" date="2023-07" db="EMBL/GenBank/DDBJ databases">
        <title>draft genome sequence of fig (Ficus carica).</title>
        <authorList>
            <person name="Takahashi T."/>
            <person name="Nishimura K."/>
        </authorList>
    </citation>
    <scope>NUCLEOTIDE SEQUENCE</scope>
</reference>
<protein>
    <submittedName>
        <fullName evidence="1">Uncharacterized protein</fullName>
    </submittedName>
</protein>
<proteinExistence type="predicted"/>
<gene>
    <name evidence="1" type="ORF">TIFTF001_015372</name>
</gene>
<organism evidence="1 2">
    <name type="scientific">Ficus carica</name>
    <name type="common">Common fig</name>
    <dbReference type="NCBI Taxonomy" id="3494"/>
    <lineage>
        <taxon>Eukaryota</taxon>
        <taxon>Viridiplantae</taxon>
        <taxon>Streptophyta</taxon>
        <taxon>Embryophyta</taxon>
        <taxon>Tracheophyta</taxon>
        <taxon>Spermatophyta</taxon>
        <taxon>Magnoliopsida</taxon>
        <taxon>eudicotyledons</taxon>
        <taxon>Gunneridae</taxon>
        <taxon>Pentapetalae</taxon>
        <taxon>rosids</taxon>
        <taxon>fabids</taxon>
        <taxon>Rosales</taxon>
        <taxon>Moraceae</taxon>
        <taxon>Ficeae</taxon>
        <taxon>Ficus</taxon>
    </lineage>
</organism>
<sequence>MLDLHHSGFTLPVGGVGRRRRVARDGREVAGLLILGMVKQNERSMATWAWGGRGVRQEAEVVRFQQWRGKGSDTGEVEQRRLLVVVL</sequence>
<dbReference type="Proteomes" id="UP001187192">
    <property type="component" value="Unassembled WGS sequence"/>
</dbReference>
<evidence type="ECO:0000313" key="1">
    <source>
        <dbReference type="EMBL" id="GMN46183.1"/>
    </source>
</evidence>